<organism evidence="1 2">
    <name type="scientific">Colwellia maritima</name>
    <dbReference type="NCBI Taxonomy" id="2912588"/>
    <lineage>
        <taxon>Bacteria</taxon>
        <taxon>Pseudomonadati</taxon>
        <taxon>Pseudomonadota</taxon>
        <taxon>Gammaproteobacteria</taxon>
        <taxon>Alteromonadales</taxon>
        <taxon>Colwelliaceae</taxon>
        <taxon>Colwellia</taxon>
    </lineage>
</organism>
<accession>A0ABS9X870</accession>
<reference evidence="1" key="1">
    <citation type="submission" date="2022-01" db="EMBL/GenBank/DDBJ databases">
        <title>Colwellia maritima, isolated from seawater.</title>
        <authorList>
            <person name="Kristyanto S."/>
            <person name="Jung J."/>
            <person name="Jeon C.O."/>
        </authorList>
    </citation>
    <scope>NUCLEOTIDE SEQUENCE</scope>
    <source>
        <strain evidence="1">MSW7</strain>
    </source>
</reference>
<name>A0ABS9X870_9GAMM</name>
<protein>
    <submittedName>
        <fullName evidence="1">Uncharacterized protein</fullName>
    </submittedName>
</protein>
<dbReference type="EMBL" id="JAKKSL010000004">
    <property type="protein sequence ID" value="MCI2285257.1"/>
    <property type="molecule type" value="Genomic_DNA"/>
</dbReference>
<evidence type="ECO:0000313" key="2">
    <source>
        <dbReference type="Proteomes" id="UP001139646"/>
    </source>
</evidence>
<sequence length="76" mass="8988">MFSSVDLKYFYFIVFDDRPYCCLKQTVTNALKTDTKLRERIAGWYRLSDDTLLNNKVNEVLSVFRSKLESKILVVE</sequence>
<dbReference type="Proteomes" id="UP001139646">
    <property type="component" value="Unassembled WGS sequence"/>
</dbReference>
<proteinExistence type="predicted"/>
<gene>
    <name evidence="1" type="ORF">L3081_20080</name>
</gene>
<evidence type="ECO:0000313" key="1">
    <source>
        <dbReference type="EMBL" id="MCI2285257.1"/>
    </source>
</evidence>
<keyword evidence="2" id="KW-1185">Reference proteome</keyword>
<dbReference type="RefSeq" id="WP_242288054.1">
    <property type="nucleotide sequence ID" value="NZ_JAKKSL010000004.1"/>
</dbReference>
<comment type="caution">
    <text evidence="1">The sequence shown here is derived from an EMBL/GenBank/DDBJ whole genome shotgun (WGS) entry which is preliminary data.</text>
</comment>